<organism evidence="2 3">
    <name type="scientific">Penicillium steckii</name>
    <dbReference type="NCBI Taxonomy" id="303698"/>
    <lineage>
        <taxon>Eukaryota</taxon>
        <taxon>Fungi</taxon>
        <taxon>Dikarya</taxon>
        <taxon>Ascomycota</taxon>
        <taxon>Pezizomycotina</taxon>
        <taxon>Eurotiomycetes</taxon>
        <taxon>Eurotiomycetidae</taxon>
        <taxon>Eurotiales</taxon>
        <taxon>Aspergillaceae</taxon>
        <taxon>Penicillium</taxon>
    </lineage>
</organism>
<gene>
    <name evidence="2" type="ORF">PENSTE_c015G00431</name>
</gene>
<dbReference type="AlphaFoldDB" id="A0A1V6SZG7"/>
<dbReference type="STRING" id="303698.A0A1V6SZG7"/>
<dbReference type="InterPro" id="IPR019626">
    <property type="entry name" value="Stress-induced_KGG_rpt"/>
</dbReference>
<proteinExistence type="predicted"/>
<comment type="caution">
    <text evidence="2">The sequence shown here is derived from an EMBL/GenBank/DDBJ whole genome shotgun (WGS) entry which is preliminary data.</text>
</comment>
<evidence type="ECO:0008006" key="4">
    <source>
        <dbReference type="Google" id="ProtNLM"/>
    </source>
</evidence>
<sequence>MLRFLYQMPRSRRVINGYSHGVATAAPKQHPNPSNFANRPREVLSEIGRRGGKRGGKAKGNGGFHNMDPDKQHAIASKGGRAQNKAAIQLEESLRESKRRSQEAIVPPTFEEWKT</sequence>
<evidence type="ECO:0000256" key="1">
    <source>
        <dbReference type="SAM" id="MobiDB-lite"/>
    </source>
</evidence>
<name>A0A1V6SZG7_9EURO</name>
<dbReference type="Pfam" id="PF10685">
    <property type="entry name" value="KGG"/>
    <property type="match status" value="2"/>
</dbReference>
<protein>
    <recommendedName>
        <fullName evidence="4">Conidiation-specific protein 10</fullName>
    </recommendedName>
</protein>
<feature type="region of interest" description="Disordered" evidence="1">
    <location>
        <begin position="47"/>
        <end position="72"/>
    </location>
</feature>
<dbReference type="OrthoDB" id="2137750at2759"/>
<evidence type="ECO:0000313" key="2">
    <source>
        <dbReference type="EMBL" id="OQE19407.1"/>
    </source>
</evidence>
<keyword evidence="3" id="KW-1185">Reference proteome</keyword>
<dbReference type="EMBL" id="MLKD01000015">
    <property type="protein sequence ID" value="OQE19407.1"/>
    <property type="molecule type" value="Genomic_DNA"/>
</dbReference>
<evidence type="ECO:0000313" key="3">
    <source>
        <dbReference type="Proteomes" id="UP000191285"/>
    </source>
</evidence>
<dbReference type="Proteomes" id="UP000191285">
    <property type="component" value="Unassembled WGS sequence"/>
</dbReference>
<reference evidence="3" key="1">
    <citation type="journal article" date="2017" name="Nat. Microbiol.">
        <title>Global analysis of biosynthetic gene clusters reveals vast potential of secondary metabolite production in Penicillium species.</title>
        <authorList>
            <person name="Nielsen J.C."/>
            <person name="Grijseels S."/>
            <person name="Prigent S."/>
            <person name="Ji B."/>
            <person name="Dainat J."/>
            <person name="Nielsen K.F."/>
            <person name="Frisvad J.C."/>
            <person name="Workman M."/>
            <person name="Nielsen J."/>
        </authorList>
    </citation>
    <scope>NUCLEOTIDE SEQUENCE [LARGE SCALE GENOMIC DNA]</scope>
    <source>
        <strain evidence="3">IBT 24891</strain>
    </source>
</reference>
<feature type="region of interest" description="Disordered" evidence="1">
    <location>
        <begin position="93"/>
        <end position="115"/>
    </location>
</feature>
<feature type="compositionally biased region" description="Basic and acidic residues" evidence="1">
    <location>
        <begin position="93"/>
        <end position="102"/>
    </location>
</feature>
<accession>A0A1V6SZG7</accession>